<reference evidence="2" key="1">
    <citation type="journal article" date="2019" name="Int. J. Syst. Evol. Microbiol.">
        <title>The Global Catalogue of Microorganisms (GCM) 10K type strain sequencing project: providing services to taxonomists for standard genome sequencing and annotation.</title>
        <authorList>
            <consortium name="The Broad Institute Genomics Platform"/>
            <consortium name="The Broad Institute Genome Sequencing Center for Infectious Disease"/>
            <person name="Wu L."/>
            <person name="Ma J."/>
        </authorList>
    </citation>
    <scope>NUCLEOTIDE SEQUENCE [LARGE SCALE GENOMIC DNA]</scope>
    <source>
        <strain evidence="2">JCM 17927</strain>
    </source>
</reference>
<dbReference type="RefSeq" id="WP_345244880.1">
    <property type="nucleotide sequence ID" value="NZ_BAABHD010000030.1"/>
</dbReference>
<accession>A0ABP8N2K6</accession>
<proteinExistence type="predicted"/>
<dbReference type="EMBL" id="BAABHD010000030">
    <property type="protein sequence ID" value="GAA4459000.1"/>
    <property type="molecule type" value="Genomic_DNA"/>
</dbReference>
<keyword evidence="2" id="KW-1185">Reference proteome</keyword>
<dbReference type="Proteomes" id="UP001501175">
    <property type="component" value="Unassembled WGS sequence"/>
</dbReference>
<sequence>MRAQVNVSGKPGLIFIPSAKVLDDGTFSVGVTHVPIHYSFRFNTRNSENIYFVNLALLPRLEINFNLLRPNGPIRFQDRGIGDRQLDVKYSFLTEKVLRPSIALILSAPFGIDQSLVTYALAATKNVRLTETLTAEITAGYSSPYYVYRDDKDLNFGSVNIFSDYKIRNKRDRPYYYLAGPFGGININYKRKGGIMAEWDSQHLNVGVYVTLFKDWTVQAGLLNGDQVTLGTSYTFSLLRLPKRLTTPDEAN</sequence>
<dbReference type="InterPro" id="IPR010344">
    <property type="entry name" value="YbjH"/>
</dbReference>
<protein>
    <submittedName>
        <fullName evidence="1">Uncharacterized protein</fullName>
    </submittedName>
</protein>
<gene>
    <name evidence="1" type="ORF">GCM10023189_32090</name>
</gene>
<evidence type="ECO:0000313" key="2">
    <source>
        <dbReference type="Proteomes" id="UP001501175"/>
    </source>
</evidence>
<organism evidence="1 2">
    <name type="scientific">Nibrella saemangeumensis</name>
    <dbReference type="NCBI Taxonomy" id="1084526"/>
    <lineage>
        <taxon>Bacteria</taxon>
        <taxon>Pseudomonadati</taxon>
        <taxon>Bacteroidota</taxon>
        <taxon>Cytophagia</taxon>
        <taxon>Cytophagales</taxon>
        <taxon>Spirosomataceae</taxon>
        <taxon>Nibrella</taxon>
    </lineage>
</organism>
<name>A0ABP8N2K6_9BACT</name>
<comment type="caution">
    <text evidence="1">The sequence shown here is derived from an EMBL/GenBank/DDBJ whole genome shotgun (WGS) entry which is preliminary data.</text>
</comment>
<dbReference type="Pfam" id="PF06082">
    <property type="entry name" value="YjbH"/>
    <property type="match status" value="1"/>
</dbReference>
<evidence type="ECO:0000313" key="1">
    <source>
        <dbReference type="EMBL" id="GAA4459000.1"/>
    </source>
</evidence>